<accession>A0A1J5RHB0</accession>
<reference evidence="1" key="1">
    <citation type="submission" date="2016-10" db="EMBL/GenBank/DDBJ databases">
        <title>Sequence of Gallionella enrichment culture.</title>
        <authorList>
            <person name="Poehlein A."/>
            <person name="Muehling M."/>
            <person name="Daniel R."/>
        </authorList>
    </citation>
    <scope>NUCLEOTIDE SEQUENCE</scope>
</reference>
<comment type="caution">
    <text evidence="1">The sequence shown here is derived from an EMBL/GenBank/DDBJ whole genome shotgun (WGS) entry which is preliminary data.</text>
</comment>
<dbReference type="EMBL" id="MLJW01000349">
    <property type="protein sequence ID" value="OIQ88995.1"/>
    <property type="molecule type" value="Genomic_DNA"/>
</dbReference>
<keyword evidence="1" id="KW-0548">Nucleotidyltransferase</keyword>
<name>A0A1J5RHB0_9ZZZZ</name>
<dbReference type="AlphaFoldDB" id="A0A1J5RHB0"/>
<protein>
    <submittedName>
        <fullName evidence="1">2-phospho-L-lactate guanylyltransferase</fullName>
        <ecNumber evidence="1">2.7.7.68</ecNumber>
    </submittedName>
</protein>
<dbReference type="InterPro" id="IPR018641">
    <property type="entry name" value="Trfase_1_rSAM/seldom-assoc"/>
</dbReference>
<sequence length="211" mass="22962">MDIPSRKVDPRIAVAVFSNAPVPGAAKTRLTPSLGPEGAAALQRALTRKTLATAVAAAIGPVSLWCSPDHEHRFFAECQQEFGVSLHPQQGAELGARMLNAFATLLADHDGVVLIGTDCPVFRPAHLRDAAASLAAGAEAVFCPAEDGGYVLVGLTRAEPRLFSGMPWGRDKVMAETRTRLRQLSWHWRELETLWDVDRPEDYERLGLSNR</sequence>
<dbReference type="Gene3D" id="3.90.550.10">
    <property type="entry name" value="Spore Coat Polysaccharide Biosynthesis Protein SpsA, Chain A"/>
    <property type="match status" value="1"/>
</dbReference>
<dbReference type="PANTHER" id="PTHR36529:SF1">
    <property type="entry name" value="GLYCOSYLTRANSFERASE"/>
    <property type="match status" value="1"/>
</dbReference>
<dbReference type="Pfam" id="PF09837">
    <property type="entry name" value="DUF2064"/>
    <property type="match status" value="1"/>
</dbReference>
<dbReference type="GO" id="GO:0043814">
    <property type="term" value="F:phospholactate guanylyltransferase activity"/>
    <property type="evidence" value="ECO:0007669"/>
    <property type="project" value="UniProtKB-EC"/>
</dbReference>
<dbReference type="NCBIfam" id="TIGR04282">
    <property type="entry name" value="glyco_like_cofC"/>
    <property type="match status" value="1"/>
</dbReference>
<evidence type="ECO:0000313" key="1">
    <source>
        <dbReference type="EMBL" id="OIQ88995.1"/>
    </source>
</evidence>
<dbReference type="SUPFAM" id="SSF53448">
    <property type="entry name" value="Nucleotide-diphospho-sugar transferases"/>
    <property type="match status" value="1"/>
</dbReference>
<keyword evidence="1" id="KW-0808">Transferase</keyword>
<organism evidence="1">
    <name type="scientific">mine drainage metagenome</name>
    <dbReference type="NCBI Taxonomy" id="410659"/>
    <lineage>
        <taxon>unclassified sequences</taxon>
        <taxon>metagenomes</taxon>
        <taxon>ecological metagenomes</taxon>
    </lineage>
</organism>
<gene>
    <name evidence="1" type="primary">cofC_2</name>
    <name evidence="1" type="ORF">GALL_291180</name>
</gene>
<dbReference type="PANTHER" id="PTHR36529">
    <property type="entry name" value="SLL1095 PROTEIN"/>
    <property type="match status" value="1"/>
</dbReference>
<dbReference type="InterPro" id="IPR029044">
    <property type="entry name" value="Nucleotide-diphossugar_trans"/>
</dbReference>
<proteinExistence type="predicted"/>
<dbReference type="EC" id="2.7.7.68" evidence="1"/>